<evidence type="ECO:0000313" key="2">
    <source>
        <dbReference type="Proteomes" id="UP000054190"/>
    </source>
</evidence>
<dbReference type="AlphaFoldDB" id="A0A093ERJ3"/>
<protein>
    <submittedName>
        <fullName evidence="1">Uncharacterized protein</fullName>
    </submittedName>
</protein>
<sequence length="45" mass="5104">MDLYVITRNIQLFRAGRVGGDFRGLLFFVAFTFGAGSRRHDAPTR</sequence>
<organism evidence="1 2">
    <name type="scientific">Tyto alba</name>
    <name type="common">Barn owl</name>
    <dbReference type="NCBI Taxonomy" id="56313"/>
    <lineage>
        <taxon>Eukaryota</taxon>
        <taxon>Metazoa</taxon>
        <taxon>Chordata</taxon>
        <taxon>Craniata</taxon>
        <taxon>Vertebrata</taxon>
        <taxon>Euteleostomi</taxon>
        <taxon>Archelosauria</taxon>
        <taxon>Archosauria</taxon>
        <taxon>Dinosauria</taxon>
        <taxon>Saurischia</taxon>
        <taxon>Theropoda</taxon>
        <taxon>Coelurosauria</taxon>
        <taxon>Aves</taxon>
        <taxon>Neognathae</taxon>
        <taxon>Neoaves</taxon>
        <taxon>Telluraves</taxon>
        <taxon>Strigiformes</taxon>
        <taxon>Tytonidae</taxon>
        <taxon>Tyto</taxon>
    </lineage>
</organism>
<feature type="non-terminal residue" evidence="1">
    <location>
        <position position="45"/>
    </location>
</feature>
<accession>A0A093ERJ3</accession>
<keyword evidence="2" id="KW-1185">Reference proteome</keyword>
<gene>
    <name evidence="1" type="ORF">N341_05569</name>
</gene>
<reference evidence="1 2" key="1">
    <citation type="submission" date="2014-04" db="EMBL/GenBank/DDBJ databases">
        <title>Genome evolution of avian class.</title>
        <authorList>
            <person name="Zhang G."/>
            <person name="Li C."/>
        </authorList>
    </citation>
    <scope>NUCLEOTIDE SEQUENCE [LARGE SCALE GENOMIC DNA]</scope>
    <source>
        <strain evidence="1">BGI_N341</strain>
    </source>
</reference>
<dbReference type="EMBL" id="KK380106">
    <property type="protein sequence ID" value="KFV47947.1"/>
    <property type="molecule type" value="Genomic_DNA"/>
</dbReference>
<name>A0A093ERJ3_TYTAL</name>
<proteinExistence type="predicted"/>
<evidence type="ECO:0000313" key="1">
    <source>
        <dbReference type="EMBL" id="KFV47947.1"/>
    </source>
</evidence>
<dbReference type="Proteomes" id="UP000054190">
    <property type="component" value="Unassembled WGS sequence"/>
</dbReference>